<dbReference type="AlphaFoldDB" id="A0AA88HX88"/>
<dbReference type="SUPFAM" id="SSF55154">
    <property type="entry name" value="CYTH-like phosphatases"/>
    <property type="match status" value="1"/>
</dbReference>
<sequence>MYALEWRIWLKMRRHLMETGVPKVGGIKFADLTNEVQLQFQEHLLKAMIEIENTFFTLAENCQRNCLVICDRGAMDASAFVPKKDWEYIMAKNGMNPVWLRDTRYNHIIHMVTAAKGAEAFYTLEVKSRSYGSYNSGTRQLLSAYLEGDHLARSESLPAAQMLDDRAAEAWIGHPYFDVIDNSTEFDTKLRRMISSVCQKMGIDTGDRLAIGAKKVKFLVRSLPDDSKFPKFQDFEVVHEYLKASVRNTQPRLRRRGQNGHWSYTYTVRRPKINGQQVEVKTQVTQRDYNLLLGQKDDKHFTIHKTRRCFLHNNQYFQLDIYREPCHPRCKGLLLLETYTTIEGKQLMKRLPEFLDIVEEVTDNPKYSMYNLSLKEEWEITKHFCHKLEGPVDELGNPVLINGVSNVVLEPEHLNEALSKI</sequence>
<evidence type="ECO:0000313" key="2">
    <source>
        <dbReference type="Proteomes" id="UP001187531"/>
    </source>
</evidence>
<dbReference type="PANTHER" id="PTHR34932">
    <property type="entry name" value="TRPL TRANSLOCATION DEFECT PROTEIN 14"/>
    <property type="match status" value="1"/>
</dbReference>
<dbReference type="Proteomes" id="UP001187531">
    <property type="component" value="Unassembled WGS sequence"/>
</dbReference>
<reference evidence="1" key="1">
    <citation type="submission" date="2023-07" db="EMBL/GenBank/DDBJ databases">
        <title>Chromosome-level genome assembly of Artemia franciscana.</title>
        <authorList>
            <person name="Jo E."/>
        </authorList>
    </citation>
    <scope>NUCLEOTIDE SEQUENCE</scope>
    <source>
        <tissue evidence="1">Whole body</tissue>
    </source>
</reference>
<accession>A0AA88HX88</accession>
<dbReference type="PANTHER" id="PTHR34932:SF1">
    <property type="entry name" value="TRPL TRANSLOCATION DEFECT PROTEIN 14"/>
    <property type="match status" value="1"/>
</dbReference>
<evidence type="ECO:0008006" key="3">
    <source>
        <dbReference type="Google" id="ProtNLM"/>
    </source>
</evidence>
<dbReference type="GO" id="GO:0070300">
    <property type="term" value="F:phosphatidic acid binding"/>
    <property type="evidence" value="ECO:0007669"/>
    <property type="project" value="TreeGrafter"/>
</dbReference>
<organism evidence="1 2">
    <name type="scientific">Artemia franciscana</name>
    <name type="common">Brine shrimp</name>
    <name type="synonym">Artemia sanfranciscana</name>
    <dbReference type="NCBI Taxonomy" id="6661"/>
    <lineage>
        <taxon>Eukaryota</taxon>
        <taxon>Metazoa</taxon>
        <taxon>Ecdysozoa</taxon>
        <taxon>Arthropoda</taxon>
        <taxon>Crustacea</taxon>
        <taxon>Branchiopoda</taxon>
        <taxon>Anostraca</taxon>
        <taxon>Artemiidae</taxon>
        <taxon>Artemia</taxon>
    </lineage>
</organism>
<dbReference type="GO" id="GO:0035091">
    <property type="term" value="F:phosphatidylinositol binding"/>
    <property type="evidence" value="ECO:0007669"/>
    <property type="project" value="TreeGrafter"/>
</dbReference>
<dbReference type="Gene3D" id="2.40.320.10">
    <property type="entry name" value="Hypothetical Protein Pfu-838710-001"/>
    <property type="match status" value="1"/>
</dbReference>
<dbReference type="GO" id="GO:0005525">
    <property type="term" value="F:GTP binding"/>
    <property type="evidence" value="ECO:0007669"/>
    <property type="project" value="TreeGrafter"/>
</dbReference>
<dbReference type="InterPro" id="IPR053227">
    <property type="entry name" value="TRPL-trafficking_regulator"/>
</dbReference>
<dbReference type="InterPro" id="IPR033469">
    <property type="entry name" value="CYTH-like_dom_sf"/>
</dbReference>
<keyword evidence="2" id="KW-1185">Reference proteome</keyword>
<protein>
    <recommendedName>
        <fullName evidence="3">NadR/Ttd14 AAA domain-containing protein</fullName>
    </recommendedName>
</protein>
<name>A0AA88HX88_ARTSF</name>
<evidence type="ECO:0000313" key="1">
    <source>
        <dbReference type="EMBL" id="KAK2711922.1"/>
    </source>
</evidence>
<gene>
    <name evidence="1" type="ORF">QYM36_012894</name>
</gene>
<dbReference type="EMBL" id="JAVRJZ010000016">
    <property type="protein sequence ID" value="KAK2711922.1"/>
    <property type="molecule type" value="Genomic_DNA"/>
</dbReference>
<proteinExistence type="predicted"/>
<dbReference type="GO" id="GO:0045494">
    <property type="term" value="P:photoreceptor cell maintenance"/>
    <property type="evidence" value="ECO:0007669"/>
    <property type="project" value="TreeGrafter"/>
</dbReference>
<comment type="caution">
    <text evidence="1">The sequence shown here is derived from an EMBL/GenBank/DDBJ whole genome shotgun (WGS) entry which is preliminary data.</text>
</comment>
<dbReference type="FunFam" id="2.40.320.10:FF:000003">
    <property type="entry name" value="Uncharacterized protein, isoform C"/>
    <property type="match status" value="1"/>
</dbReference>